<proteinExistence type="inferred from homology"/>
<dbReference type="PANTHER" id="PTHR43823:SF3">
    <property type="entry name" value="MULTIDRUG EXPORT PROTEIN MEPA"/>
    <property type="match status" value="1"/>
</dbReference>
<dbReference type="GO" id="GO:0005886">
    <property type="term" value="C:plasma membrane"/>
    <property type="evidence" value="ECO:0007669"/>
    <property type="project" value="UniProtKB-SubCell"/>
</dbReference>
<feature type="transmembrane region" description="Helical" evidence="10">
    <location>
        <begin position="241"/>
        <end position="259"/>
    </location>
</feature>
<keyword evidence="9" id="KW-0046">Antibiotic resistance</keyword>
<sequence length="475" mass="51755">MQKSNQKASLREQILHQNIWKLMFKMATPGILGMLVVSINNFVDALFVGQLIGQNALAAISLVLPITMIPAALSAMIGVGSASVLSRAIGSQDVETQQKVFSNLLGMSLVFSAILTVLGYIYASPLIAFMGGKGEVLVYGTSYLEIFMLGSFFRVFAIATNMLIRAEGKVNIAMKYAAISMVINMVLDPLFITGFGWGIEGASLATVSSLGVYTVLNYLYFVKGKNSFPVDLKKVTLDRSILPKVLGVGVAAMMMQLMFLVQQTFVFKSIAYYGNDNDIAFMGACYRVLMLAIVPVFGLVQAMQPIVGINYGAKDFQRVKQTVKVFVTGGMVLLTAIWLPVQLFPTTILHWLLPDMRFTVTDINNFRVAMIMMPAIPLVFIVGNFLQSIGNGLLSGIITVARQVVFFIPTVLILPTYVGISGVYLSAPLVDVVVISLVLVLLSLEFKKLDRKEVQYQSQIPTHPASATSPQPILG</sequence>
<evidence type="ECO:0000256" key="2">
    <source>
        <dbReference type="ARBA" id="ARBA00008417"/>
    </source>
</evidence>
<dbReference type="InterPro" id="IPR045070">
    <property type="entry name" value="MATE_MepA-like"/>
</dbReference>
<dbReference type="OrthoDB" id="9811110at2"/>
<dbReference type="AlphaFoldDB" id="A1ZE11"/>
<feature type="transmembrane region" description="Helical" evidence="10">
    <location>
        <begin position="58"/>
        <end position="79"/>
    </location>
</feature>
<dbReference type="eggNOG" id="COG0534">
    <property type="taxonomic scope" value="Bacteria"/>
</dbReference>
<evidence type="ECO:0000313" key="12">
    <source>
        <dbReference type="Proteomes" id="UP000004095"/>
    </source>
</evidence>
<feature type="transmembrane region" description="Helical" evidence="10">
    <location>
        <begin position="393"/>
        <end position="417"/>
    </location>
</feature>
<feature type="transmembrane region" description="Helical" evidence="10">
    <location>
        <begin position="100"/>
        <end position="123"/>
    </location>
</feature>
<evidence type="ECO:0000256" key="10">
    <source>
        <dbReference type="SAM" id="Phobius"/>
    </source>
</evidence>
<feature type="transmembrane region" description="Helical" evidence="10">
    <location>
        <begin position="365"/>
        <end position="386"/>
    </location>
</feature>
<accession>A1ZE11</accession>
<keyword evidence="6 10" id="KW-0812">Transmembrane</keyword>
<keyword evidence="5" id="KW-1003">Cell membrane</keyword>
<feature type="transmembrane region" description="Helical" evidence="10">
    <location>
        <begin position="423"/>
        <end position="444"/>
    </location>
</feature>
<dbReference type="GO" id="GO:0042910">
    <property type="term" value="F:xenobiotic transmembrane transporter activity"/>
    <property type="evidence" value="ECO:0007669"/>
    <property type="project" value="InterPro"/>
</dbReference>
<comment type="similarity">
    <text evidence="2">Belongs to the multi antimicrobial extrusion (MATE) (TC 2.A.66.1) family. MepA subfamily.</text>
</comment>
<dbReference type="PANTHER" id="PTHR43823">
    <property type="entry name" value="SPORULATION PROTEIN YKVU"/>
    <property type="match status" value="1"/>
</dbReference>
<gene>
    <name evidence="11" type="ORF">M23134_04152</name>
</gene>
<protein>
    <recommendedName>
        <fullName evidence="3">Multidrug export protein MepA</fullName>
    </recommendedName>
</protein>
<evidence type="ECO:0000256" key="3">
    <source>
        <dbReference type="ARBA" id="ARBA00022106"/>
    </source>
</evidence>
<dbReference type="EMBL" id="AAWS01000003">
    <property type="protein sequence ID" value="EAY31319.1"/>
    <property type="molecule type" value="Genomic_DNA"/>
</dbReference>
<dbReference type="InterPro" id="IPR051327">
    <property type="entry name" value="MATE_MepA_subfamily"/>
</dbReference>
<evidence type="ECO:0000256" key="1">
    <source>
        <dbReference type="ARBA" id="ARBA00004651"/>
    </source>
</evidence>
<evidence type="ECO:0000256" key="6">
    <source>
        <dbReference type="ARBA" id="ARBA00022692"/>
    </source>
</evidence>
<dbReference type="RefSeq" id="WP_002693894.1">
    <property type="nucleotide sequence ID" value="NZ_AAWS01000003.1"/>
</dbReference>
<dbReference type="Proteomes" id="UP000004095">
    <property type="component" value="Unassembled WGS sequence"/>
</dbReference>
<feature type="transmembrane region" description="Helical" evidence="10">
    <location>
        <begin position="203"/>
        <end position="221"/>
    </location>
</feature>
<keyword evidence="7 10" id="KW-1133">Transmembrane helix</keyword>
<comment type="caution">
    <text evidence="11">The sequence shown here is derived from an EMBL/GenBank/DDBJ whole genome shotgun (WGS) entry which is preliminary data.</text>
</comment>
<dbReference type="CDD" id="cd13143">
    <property type="entry name" value="MATE_MepA_like"/>
    <property type="match status" value="1"/>
</dbReference>
<dbReference type="NCBIfam" id="TIGR00797">
    <property type="entry name" value="matE"/>
    <property type="match status" value="1"/>
</dbReference>
<reference evidence="11 12" key="1">
    <citation type="submission" date="2007-01" db="EMBL/GenBank/DDBJ databases">
        <authorList>
            <person name="Haygood M."/>
            <person name="Podell S."/>
            <person name="Anderson C."/>
            <person name="Hopkinson B."/>
            <person name="Roe K."/>
            <person name="Barbeau K."/>
            <person name="Gaasterland T."/>
            <person name="Ferriera S."/>
            <person name="Johnson J."/>
            <person name="Kravitz S."/>
            <person name="Beeson K."/>
            <person name="Sutton G."/>
            <person name="Rogers Y.-H."/>
            <person name="Friedman R."/>
            <person name="Frazier M."/>
            <person name="Venter J.C."/>
        </authorList>
    </citation>
    <scope>NUCLEOTIDE SEQUENCE [LARGE SCALE GENOMIC DNA]</scope>
    <source>
        <strain evidence="11 12">ATCC 23134</strain>
    </source>
</reference>
<dbReference type="GO" id="GO:0015297">
    <property type="term" value="F:antiporter activity"/>
    <property type="evidence" value="ECO:0007669"/>
    <property type="project" value="InterPro"/>
</dbReference>
<feature type="transmembrane region" description="Helical" evidence="10">
    <location>
        <begin position="31"/>
        <end position="52"/>
    </location>
</feature>
<dbReference type="Pfam" id="PF01554">
    <property type="entry name" value="MatE"/>
    <property type="match status" value="2"/>
</dbReference>
<name>A1ZE11_MICM2</name>
<dbReference type="PIRSF" id="PIRSF006603">
    <property type="entry name" value="DinF"/>
    <property type="match status" value="1"/>
</dbReference>
<keyword evidence="4" id="KW-0813">Transport</keyword>
<feature type="transmembrane region" description="Helical" evidence="10">
    <location>
        <begin position="323"/>
        <end position="345"/>
    </location>
</feature>
<evidence type="ECO:0000256" key="5">
    <source>
        <dbReference type="ARBA" id="ARBA00022475"/>
    </source>
</evidence>
<feature type="transmembrane region" description="Helical" evidence="10">
    <location>
        <begin position="279"/>
        <end position="302"/>
    </location>
</feature>
<feature type="transmembrane region" description="Helical" evidence="10">
    <location>
        <begin position="176"/>
        <end position="197"/>
    </location>
</feature>
<evidence type="ECO:0000256" key="8">
    <source>
        <dbReference type="ARBA" id="ARBA00023136"/>
    </source>
</evidence>
<organism evidence="11 12">
    <name type="scientific">Microscilla marina ATCC 23134</name>
    <dbReference type="NCBI Taxonomy" id="313606"/>
    <lineage>
        <taxon>Bacteria</taxon>
        <taxon>Pseudomonadati</taxon>
        <taxon>Bacteroidota</taxon>
        <taxon>Cytophagia</taxon>
        <taxon>Cytophagales</taxon>
        <taxon>Microscillaceae</taxon>
        <taxon>Microscilla</taxon>
    </lineage>
</organism>
<dbReference type="GO" id="GO:0046677">
    <property type="term" value="P:response to antibiotic"/>
    <property type="evidence" value="ECO:0007669"/>
    <property type="project" value="UniProtKB-KW"/>
</dbReference>
<evidence type="ECO:0000313" key="11">
    <source>
        <dbReference type="EMBL" id="EAY31319.1"/>
    </source>
</evidence>
<dbReference type="InterPro" id="IPR002528">
    <property type="entry name" value="MATE_fam"/>
</dbReference>
<dbReference type="InterPro" id="IPR048279">
    <property type="entry name" value="MdtK-like"/>
</dbReference>
<feature type="transmembrane region" description="Helical" evidence="10">
    <location>
        <begin position="143"/>
        <end position="164"/>
    </location>
</feature>
<evidence type="ECO:0000256" key="4">
    <source>
        <dbReference type="ARBA" id="ARBA00022448"/>
    </source>
</evidence>
<evidence type="ECO:0000256" key="7">
    <source>
        <dbReference type="ARBA" id="ARBA00022989"/>
    </source>
</evidence>
<evidence type="ECO:0000256" key="9">
    <source>
        <dbReference type="ARBA" id="ARBA00023251"/>
    </source>
</evidence>
<keyword evidence="12" id="KW-1185">Reference proteome</keyword>
<keyword evidence="8 10" id="KW-0472">Membrane</keyword>
<comment type="subcellular location">
    <subcellularLocation>
        <location evidence="1">Cell membrane</location>
        <topology evidence="1">Multi-pass membrane protein</topology>
    </subcellularLocation>
</comment>